<feature type="domain" description="GGDEF" evidence="4">
    <location>
        <begin position="404"/>
        <end position="537"/>
    </location>
</feature>
<dbReference type="RefSeq" id="WP_289363186.1">
    <property type="nucleotide sequence ID" value="NZ_JAUCBP010000001.1"/>
</dbReference>
<evidence type="ECO:0000256" key="1">
    <source>
        <dbReference type="SAM" id="Coils"/>
    </source>
</evidence>
<keyword evidence="2" id="KW-0472">Membrane</keyword>
<dbReference type="InterPro" id="IPR050706">
    <property type="entry name" value="Cyclic-di-GMP_PDE-like"/>
</dbReference>
<keyword evidence="1" id="KW-0175">Coiled coil</keyword>
<evidence type="ECO:0000313" key="6">
    <source>
        <dbReference type="Proteomes" id="UP001234343"/>
    </source>
</evidence>
<reference evidence="5 6" key="1">
    <citation type="submission" date="2023-06" db="EMBL/GenBank/DDBJ databases">
        <title>Alteromonas sp. ASW11-36 isolated from intertidal sand.</title>
        <authorList>
            <person name="Li Y."/>
        </authorList>
    </citation>
    <scope>NUCLEOTIDE SEQUENCE [LARGE SCALE GENOMIC DNA]</scope>
    <source>
        <strain evidence="5 6">ASW11-36</strain>
    </source>
</reference>
<proteinExistence type="predicted"/>
<feature type="coiled-coil region" evidence="1">
    <location>
        <begin position="302"/>
        <end position="373"/>
    </location>
</feature>
<protein>
    <submittedName>
        <fullName evidence="5">Bifunctional diguanylate cyclase/phosphodiesterase</fullName>
        <ecNumber evidence="5">2.7.7.65</ecNumber>
        <ecNumber evidence="5">3.1.4.52</ecNumber>
    </submittedName>
</protein>
<keyword evidence="2" id="KW-1133">Transmembrane helix</keyword>
<dbReference type="GO" id="GO:0071111">
    <property type="term" value="F:cyclic-guanylate-specific phosphodiesterase activity"/>
    <property type="evidence" value="ECO:0007669"/>
    <property type="project" value="UniProtKB-EC"/>
</dbReference>
<dbReference type="SMART" id="SM00267">
    <property type="entry name" value="GGDEF"/>
    <property type="match status" value="1"/>
</dbReference>
<keyword evidence="5" id="KW-0378">Hydrolase</keyword>
<dbReference type="EC" id="2.7.7.65" evidence="5"/>
<comment type="caution">
    <text evidence="5">The sequence shown here is derived from an EMBL/GenBank/DDBJ whole genome shotgun (WGS) entry which is preliminary data.</text>
</comment>
<name>A0ABT7SSU6_9ALTE</name>
<sequence>MAKKVSVAQKLVLVLISLLVLFSALLGGLLIYRSNADLTLQQRQIQMQYYKQYQLLSSFINDRLVSFVENFASDAQLQSVQKEDEYARLLSSQYEELTMRWQVEDIAFFTRNGQRTLYSEQLTDSVAMNAVANDVMRFQRPESKLVCAGDCVRILGVPIMTSSGIAVVVVEYTLAEVLASFARSTLAQIAVVSMPEQSLVDITLQGQLTEVNRQRFAHFIGLLPDDLNYPNFYQYGHVVHDDNRALLITTMPLAGNPENRFYALAVTDVSDRYYALQNYQWIVIGFAILLSFGFVLMLSVLLRQYRLKLENLSQRLPLLAENRFEEFRDTRILRQRWFEDELDQLEASADSLATNLEQLNQQALADQVQLEKMAMFDALTGLPNRSMLMFQIDKHIASLKRTNRAVALMFLDLDDFKSINDTHGHGVGDSLLKQVATRISKQLRETDIAARFGGDEYAILLTDIERTEDANVVAEKIINAFAKQVNVKDLQFFVAVSIGIAVTREHDITAVELLRHADIAMYEAKAVSGSVYRTYDASMNLKLIRRVEVENEARNALQCDEFYLALQPKIDLQTHRLHGFEALIRWKHPQKGFVSPAEFIPILEKSSLMVKVDYWIIARSLSILSELTINGFGQLNMAVNVSASQFLDANLVEYLRQQLRHFDIEAHRVELELTETALVDDLTRACDVMNQVRELGCRISIDDFGTGYSSLSYLKAMPADTVKIDQSFVKGMLDDQGDRNIVYSTLTMVRGMGIEVVAEGIESAEQFDLLNHFGCDLGQGYYIAKPIDEKDIWQALNKSCIDGIWQLPLPVHSE</sequence>
<organism evidence="5 6">
    <name type="scientific">Alteromonas arenosi</name>
    <dbReference type="NCBI Taxonomy" id="3055817"/>
    <lineage>
        <taxon>Bacteria</taxon>
        <taxon>Pseudomonadati</taxon>
        <taxon>Pseudomonadota</taxon>
        <taxon>Gammaproteobacteria</taxon>
        <taxon>Alteromonadales</taxon>
        <taxon>Alteromonadaceae</taxon>
        <taxon>Alteromonas/Salinimonas group</taxon>
        <taxon>Alteromonas</taxon>
    </lineage>
</organism>
<evidence type="ECO:0000313" key="5">
    <source>
        <dbReference type="EMBL" id="MDM7859268.1"/>
    </source>
</evidence>
<dbReference type="GO" id="GO:0052621">
    <property type="term" value="F:diguanylate cyclase activity"/>
    <property type="evidence" value="ECO:0007669"/>
    <property type="project" value="UniProtKB-EC"/>
</dbReference>
<evidence type="ECO:0000256" key="2">
    <source>
        <dbReference type="SAM" id="Phobius"/>
    </source>
</evidence>
<dbReference type="Pfam" id="PF14827">
    <property type="entry name" value="dCache_3"/>
    <property type="match status" value="1"/>
</dbReference>
<dbReference type="InterPro" id="IPR001633">
    <property type="entry name" value="EAL_dom"/>
</dbReference>
<dbReference type="Pfam" id="PF00990">
    <property type="entry name" value="GGDEF"/>
    <property type="match status" value="1"/>
</dbReference>
<keyword evidence="5" id="KW-0548">Nucleotidyltransferase</keyword>
<evidence type="ECO:0000259" key="4">
    <source>
        <dbReference type="PROSITE" id="PS50887"/>
    </source>
</evidence>
<dbReference type="InterPro" id="IPR029150">
    <property type="entry name" value="dCache_3"/>
</dbReference>
<accession>A0ABT7SSU6</accession>
<feature type="transmembrane region" description="Helical" evidence="2">
    <location>
        <begin position="279"/>
        <end position="302"/>
    </location>
</feature>
<dbReference type="EMBL" id="JAUCBP010000001">
    <property type="protein sequence ID" value="MDM7859268.1"/>
    <property type="molecule type" value="Genomic_DNA"/>
</dbReference>
<evidence type="ECO:0000259" key="3">
    <source>
        <dbReference type="PROSITE" id="PS50883"/>
    </source>
</evidence>
<dbReference type="InterPro" id="IPR035919">
    <property type="entry name" value="EAL_sf"/>
</dbReference>
<keyword evidence="6" id="KW-1185">Reference proteome</keyword>
<dbReference type="EC" id="3.1.4.52" evidence="5"/>
<dbReference type="Proteomes" id="UP001234343">
    <property type="component" value="Unassembled WGS sequence"/>
</dbReference>
<dbReference type="PANTHER" id="PTHR33121">
    <property type="entry name" value="CYCLIC DI-GMP PHOSPHODIESTERASE PDEF"/>
    <property type="match status" value="1"/>
</dbReference>
<dbReference type="Gene3D" id="3.30.70.270">
    <property type="match status" value="1"/>
</dbReference>
<feature type="domain" description="EAL" evidence="3">
    <location>
        <begin position="546"/>
        <end position="800"/>
    </location>
</feature>
<dbReference type="Gene3D" id="3.20.20.450">
    <property type="entry name" value="EAL domain"/>
    <property type="match status" value="1"/>
</dbReference>
<gene>
    <name evidence="5" type="ORF">QTP81_01445</name>
</gene>
<dbReference type="PANTHER" id="PTHR33121:SF70">
    <property type="entry name" value="SIGNALING PROTEIN YKOW"/>
    <property type="match status" value="1"/>
</dbReference>
<dbReference type="InterPro" id="IPR043128">
    <property type="entry name" value="Rev_trsase/Diguanyl_cyclase"/>
</dbReference>
<keyword evidence="2" id="KW-0812">Transmembrane</keyword>
<dbReference type="NCBIfam" id="TIGR00254">
    <property type="entry name" value="GGDEF"/>
    <property type="match status" value="1"/>
</dbReference>
<dbReference type="SUPFAM" id="SSF55073">
    <property type="entry name" value="Nucleotide cyclase"/>
    <property type="match status" value="1"/>
</dbReference>
<dbReference type="CDD" id="cd01949">
    <property type="entry name" value="GGDEF"/>
    <property type="match status" value="1"/>
</dbReference>
<dbReference type="CDD" id="cd01948">
    <property type="entry name" value="EAL"/>
    <property type="match status" value="1"/>
</dbReference>
<dbReference type="PROSITE" id="PS50883">
    <property type="entry name" value="EAL"/>
    <property type="match status" value="1"/>
</dbReference>
<dbReference type="SUPFAM" id="SSF141868">
    <property type="entry name" value="EAL domain-like"/>
    <property type="match status" value="1"/>
</dbReference>
<dbReference type="InterPro" id="IPR029787">
    <property type="entry name" value="Nucleotide_cyclase"/>
</dbReference>
<dbReference type="InterPro" id="IPR000160">
    <property type="entry name" value="GGDEF_dom"/>
</dbReference>
<dbReference type="SMART" id="SM00052">
    <property type="entry name" value="EAL"/>
    <property type="match status" value="1"/>
</dbReference>
<keyword evidence="5" id="KW-0808">Transferase</keyword>
<dbReference type="Pfam" id="PF00563">
    <property type="entry name" value="EAL"/>
    <property type="match status" value="1"/>
</dbReference>
<dbReference type="PROSITE" id="PS50887">
    <property type="entry name" value="GGDEF"/>
    <property type="match status" value="1"/>
</dbReference>